<dbReference type="PANTHER" id="PTHR46383">
    <property type="entry name" value="ASPARTATE AMINOTRANSFERASE"/>
    <property type="match status" value="1"/>
</dbReference>
<dbReference type="Gene3D" id="3.90.1150.10">
    <property type="entry name" value="Aspartate Aminotransferase, domain 1"/>
    <property type="match status" value="1"/>
</dbReference>
<dbReference type="InterPro" id="IPR015421">
    <property type="entry name" value="PyrdxlP-dep_Trfase_major"/>
</dbReference>
<dbReference type="InterPro" id="IPR050596">
    <property type="entry name" value="AspAT/PAT-like"/>
</dbReference>
<keyword evidence="5 8" id="KW-0808">Transferase</keyword>
<organism evidence="10 11">
    <name type="scientific">Brevundimonas naejangsanensis</name>
    <dbReference type="NCBI Taxonomy" id="588932"/>
    <lineage>
        <taxon>Bacteria</taxon>
        <taxon>Pseudomonadati</taxon>
        <taxon>Pseudomonadota</taxon>
        <taxon>Alphaproteobacteria</taxon>
        <taxon>Caulobacterales</taxon>
        <taxon>Caulobacteraceae</taxon>
        <taxon>Brevundimonas</taxon>
    </lineage>
</organism>
<evidence type="ECO:0000256" key="8">
    <source>
        <dbReference type="RuleBase" id="RU000481"/>
    </source>
</evidence>
<comment type="similarity">
    <text evidence="2 8">Belongs to the class-I pyridoxal-phosphate-dependent aminotransferase family.</text>
</comment>
<dbReference type="InterPro" id="IPR004838">
    <property type="entry name" value="NHTrfase_class1_PyrdxlP-BS"/>
</dbReference>
<reference evidence="10 11" key="1">
    <citation type="submission" date="2018-10" db="EMBL/GenBank/DDBJ databases">
        <title>Complete genome sequence of Brevundimonas naejangsanensis BRV3.</title>
        <authorList>
            <person name="Berrios L."/>
            <person name="Ely B."/>
        </authorList>
    </citation>
    <scope>NUCLEOTIDE SEQUENCE [LARGE SCALE GENOMIC DNA]</scope>
    <source>
        <strain evidence="10 11">BRV3</strain>
    </source>
</reference>
<accession>A0A494RR02</accession>
<dbReference type="PANTHER" id="PTHR46383:SF1">
    <property type="entry name" value="ASPARTATE AMINOTRANSFERASE"/>
    <property type="match status" value="1"/>
</dbReference>
<dbReference type="OrthoDB" id="9763453at2"/>
<dbReference type="PROSITE" id="PS00105">
    <property type="entry name" value="AA_TRANSFER_CLASS_1"/>
    <property type="match status" value="1"/>
</dbReference>
<dbReference type="EMBL" id="CP032707">
    <property type="protein sequence ID" value="AYG95716.1"/>
    <property type="molecule type" value="Genomic_DNA"/>
</dbReference>
<dbReference type="InterPro" id="IPR015424">
    <property type="entry name" value="PyrdxlP-dep_Trfase"/>
</dbReference>
<dbReference type="GO" id="GO:0030170">
    <property type="term" value="F:pyridoxal phosphate binding"/>
    <property type="evidence" value="ECO:0007669"/>
    <property type="project" value="InterPro"/>
</dbReference>
<dbReference type="AlphaFoldDB" id="A0A494RR02"/>
<evidence type="ECO:0000313" key="10">
    <source>
        <dbReference type="EMBL" id="AYG95716.1"/>
    </source>
</evidence>
<dbReference type="RefSeq" id="WP_121482850.1">
    <property type="nucleotide sequence ID" value="NZ_CP032707.1"/>
</dbReference>
<evidence type="ECO:0000256" key="4">
    <source>
        <dbReference type="ARBA" id="ARBA00022576"/>
    </source>
</evidence>
<keyword evidence="6" id="KW-0663">Pyridoxal phosphate</keyword>
<gene>
    <name evidence="10" type="ORF">D8I30_11390</name>
</gene>
<sequence length="401" mass="43073">MSSLQSSALARVKPSATLAVTAQARELKRQGRDVIGLGAGEPDFDTPDNIKAAAIQAINRGETKYTDADGMPELKAAIVAKFARENGLKYETNQIHVASGGKPVIYNALVATLNPGDEVIVPAPYWVSYPDMVLLAGGEPVTVIGQEADGFKLRPEVLDAAITPKTRWIILNSPSNPTGAAYTRAELEALAEVLRKHPQVWILTDDMYEHLVYGGFEYLTIAQVAPDLYDRTLTVNGVSKAYAMTGWRIGYAGGPKPLIDLMRKVASQTTSNPASISQWAAVEALNGPQDFLAERAAAFEKRRDLVVSMLNQAEGVRCPTPEGAFYVYPSIEGLIGKTAPSGVVIDNDETFTAELLSAEGVAVVQGAAFGLSPYFRVSYATSDAALEEACTRIQRFCASLK</sequence>
<keyword evidence="11" id="KW-1185">Reference proteome</keyword>
<evidence type="ECO:0000256" key="6">
    <source>
        <dbReference type="ARBA" id="ARBA00022898"/>
    </source>
</evidence>
<evidence type="ECO:0000256" key="5">
    <source>
        <dbReference type="ARBA" id="ARBA00022679"/>
    </source>
</evidence>
<evidence type="ECO:0000259" key="9">
    <source>
        <dbReference type="Pfam" id="PF00155"/>
    </source>
</evidence>
<dbReference type="FunFam" id="3.40.640.10:FF:000033">
    <property type="entry name" value="Aspartate aminotransferase"/>
    <property type="match status" value="1"/>
</dbReference>
<evidence type="ECO:0000256" key="1">
    <source>
        <dbReference type="ARBA" id="ARBA00001933"/>
    </source>
</evidence>
<dbReference type="CDD" id="cd00609">
    <property type="entry name" value="AAT_like"/>
    <property type="match status" value="1"/>
</dbReference>
<comment type="catalytic activity">
    <reaction evidence="7">
        <text>L-aspartate + 2-oxoglutarate = oxaloacetate + L-glutamate</text>
        <dbReference type="Rhea" id="RHEA:21824"/>
        <dbReference type="ChEBI" id="CHEBI:16452"/>
        <dbReference type="ChEBI" id="CHEBI:16810"/>
        <dbReference type="ChEBI" id="CHEBI:29985"/>
        <dbReference type="ChEBI" id="CHEBI:29991"/>
        <dbReference type="EC" id="2.6.1.1"/>
    </reaction>
</comment>
<dbReference type="Gene3D" id="3.40.640.10">
    <property type="entry name" value="Type I PLP-dependent aspartate aminotransferase-like (Major domain)"/>
    <property type="match status" value="1"/>
</dbReference>
<name>A0A494RR02_9CAUL</name>
<keyword evidence="4 8" id="KW-0032">Aminotransferase</keyword>
<comment type="cofactor">
    <cofactor evidence="1 8">
        <name>pyridoxal 5'-phosphate</name>
        <dbReference type="ChEBI" id="CHEBI:597326"/>
    </cofactor>
</comment>
<dbReference type="Pfam" id="PF00155">
    <property type="entry name" value="Aminotran_1_2"/>
    <property type="match status" value="1"/>
</dbReference>
<dbReference type="GO" id="GO:0006520">
    <property type="term" value="P:amino acid metabolic process"/>
    <property type="evidence" value="ECO:0007669"/>
    <property type="project" value="InterPro"/>
</dbReference>
<dbReference type="GO" id="GO:0004069">
    <property type="term" value="F:L-aspartate:2-oxoglutarate aminotransferase activity"/>
    <property type="evidence" value="ECO:0007669"/>
    <property type="project" value="UniProtKB-EC"/>
</dbReference>
<dbReference type="SUPFAM" id="SSF53383">
    <property type="entry name" value="PLP-dependent transferases"/>
    <property type="match status" value="1"/>
</dbReference>
<dbReference type="InterPro" id="IPR004839">
    <property type="entry name" value="Aminotransferase_I/II_large"/>
</dbReference>
<evidence type="ECO:0000256" key="3">
    <source>
        <dbReference type="ARBA" id="ARBA00011738"/>
    </source>
</evidence>
<dbReference type="InterPro" id="IPR015422">
    <property type="entry name" value="PyrdxlP-dep_Trfase_small"/>
</dbReference>
<proteinExistence type="inferred from homology"/>
<dbReference type="EC" id="2.6.1.-" evidence="8"/>
<comment type="subunit">
    <text evidence="3">Homodimer.</text>
</comment>
<dbReference type="Proteomes" id="UP000276984">
    <property type="component" value="Chromosome"/>
</dbReference>
<protein>
    <recommendedName>
        <fullName evidence="8">Aminotransferase</fullName>
        <ecNumber evidence="8">2.6.1.-</ecNumber>
    </recommendedName>
</protein>
<feature type="domain" description="Aminotransferase class I/classII large" evidence="9">
    <location>
        <begin position="33"/>
        <end position="393"/>
    </location>
</feature>
<evidence type="ECO:0000313" key="11">
    <source>
        <dbReference type="Proteomes" id="UP000276984"/>
    </source>
</evidence>
<evidence type="ECO:0000256" key="7">
    <source>
        <dbReference type="ARBA" id="ARBA00049185"/>
    </source>
</evidence>
<evidence type="ECO:0000256" key="2">
    <source>
        <dbReference type="ARBA" id="ARBA00007441"/>
    </source>
</evidence>